<dbReference type="EMBL" id="JBHSXX010000001">
    <property type="protein sequence ID" value="MFC6870390.1"/>
    <property type="molecule type" value="Genomic_DNA"/>
</dbReference>
<feature type="domain" description="Endonuclease/exonuclease/phosphatase" evidence="1">
    <location>
        <begin position="41"/>
        <end position="260"/>
    </location>
</feature>
<dbReference type="PANTHER" id="PTHR11371">
    <property type="entry name" value="DEOXYRIBONUCLEASE"/>
    <property type="match status" value="1"/>
</dbReference>
<gene>
    <name evidence="2" type="ORF">ACFQGD_24955</name>
</gene>
<keyword evidence="2" id="KW-0540">Nuclease</keyword>
<keyword evidence="3" id="KW-1185">Reference proteome</keyword>
<dbReference type="InterPro" id="IPR005135">
    <property type="entry name" value="Endo/exonuclease/phosphatase"/>
</dbReference>
<dbReference type="GO" id="GO:0004519">
    <property type="term" value="F:endonuclease activity"/>
    <property type="evidence" value="ECO:0007669"/>
    <property type="project" value="UniProtKB-KW"/>
</dbReference>
<evidence type="ECO:0000313" key="2">
    <source>
        <dbReference type="EMBL" id="MFC6870390.1"/>
    </source>
</evidence>
<dbReference type="SUPFAM" id="SSF56219">
    <property type="entry name" value="DNase I-like"/>
    <property type="match status" value="1"/>
</dbReference>
<dbReference type="CDD" id="cd10283">
    <property type="entry name" value="MnuA_DNase1-like"/>
    <property type="match status" value="1"/>
</dbReference>
<keyword evidence="2" id="KW-0255">Endonuclease</keyword>
<evidence type="ECO:0000259" key="1">
    <source>
        <dbReference type="Pfam" id="PF03372"/>
    </source>
</evidence>
<dbReference type="Proteomes" id="UP001596337">
    <property type="component" value="Unassembled WGS sequence"/>
</dbReference>
<reference evidence="3" key="1">
    <citation type="journal article" date="2019" name="Int. J. Syst. Evol. Microbiol.">
        <title>The Global Catalogue of Microorganisms (GCM) 10K type strain sequencing project: providing services to taxonomists for standard genome sequencing and annotation.</title>
        <authorList>
            <consortium name="The Broad Institute Genomics Platform"/>
            <consortium name="The Broad Institute Genome Sequencing Center for Infectious Disease"/>
            <person name="Wu L."/>
            <person name="Ma J."/>
        </authorList>
    </citation>
    <scope>NUCLEOTIDE SEQUENCE [LARGE SCALE GENOMIC DNA]</scope>
    <source>
        <strain evidence="3">KCTC 32255</strain>
    </source>
</reference>
<evidence type="ECO:0000313" key="3">
    <source>
        <dbReference type="Proteomes" id="UP001596337"/>
    </source>
</evidence>
<dbReference type="Pfam" id="PF03372">
    <property type="entry name" value="Exo_endo_phos"/>
    <property type="match status" value="1"/>
</dbReference>
<dbReference type="PANTHER" id="PTHR11371:SF31">
    <property type="entry name" value="EXTRACELLULAR NUCLEASE"/>
    <property type="match status" value="1"/>
</dbReference>
<comment type="caution">
    <text evidence="2">The sequence shown here is derived from an EMBL/GenBank/DDBJ whole genome shotgun (WGS) entry which is preliminary data.</text>
</comment>
<keyword evidence="2" id="KW-0378">Hydrolase</keyword>
<dbReference type="InterPro" id="IPR036691">
    <property type="entry name" value="Endo/exonu/phosph_ase_sf"/>
</dbReference>
<proteinExistence type="predicted"/>
<dbReference type="Gene3D" id="3.60.10.10">
    <property type="entry name" value="Endonuclease/exonuclease/phosphatase"/>
    <property type="match status" value="1"/>
</dbReference>
<name>A0ABW2C7X1_9PSEU</name>
<dbReference type="RefSeq" id="WP_345395227.1">
    <property type="nucleotide sequence ID" value="NZ_BAABLA010000023.1"/>
</dbReference>
<protein>
    <submittedName>
        <fullName evidence="2">Endonuclease/exonuclease/phosphatase family protein</fullName>
    </submittedName>
</protein>
<accession>A0ABW2C7X1</accession>
<sequence>MASTPDILAPPASVTRTVARLDASLDATVPAKRPEDNILIATWNIRVFSDLTKAWETPEDTSPLRNFADLHYIAAHIRRFDVVAVQEIRGNLRALRYLLKVLGDRWTFLLTDVSGGHAGNNERLGFLYDTERVKPSGLACELVLTLGEGPAKVSRGVIDRQFARTPYAVSFRSAEQTFTLVTLHINYGDKPADRLPELTAIAQWLANWAEREFGWHHNLITLGDFNIDRTDDPLFDAFTSTGLTPAPPLATLPRTIFDKPGKQHHYDQIAWFTRGSRDRAVLNLECTAGGQLDFTEGLRGDQTLNTLSWHISDHYPLWVEFGVPR</sequence>
<organism evidence="2 3">
    <name type="scientific">Haloechinothrix salitolerans</name>
    <dbReference type="NCBI Taxonomy" id="926830"/>
    <lineage>
        <taxon>Bacteria</taxon>
        <taxon>Bacillati</taxon>
        <taxon>Actinomycetota</taxon>
        <taxon>Actinomycetes</taxon>
        <taxon>Pseudonocardiales</taxon>
        <taxon>Pseudonocardiaceae</taxon>
        <taxon>Haloechinothrix</taxon>
    </lineage>
</organism>